<evidence type="ECO:0000313" key="1">
    <source>
        <dbReference type="EMBL" id="MCL7027386.1"/>
    </source>
</evidence>
<dbReference type="PANTHER" id="PTHR35304:SF1">
    <property type="entry name" value="OS05G0120300 PROTEIN"/>
    <property type="match status" value="1"/>
</dbReference>
<proteinExistence type="predicted"/>
<dbReference type="PANTHER" id="PTHR35304">
    <property type="entry name" value="OS05G0120300 PROTEIN-RELATED"/>
    <property type="match status" value="1"/>
</dbReference>
<accession>A0AA41S1V1</accession>
<keyword evidence="2" id="KW-1185">Reference proteome</keyword>
<comment type="caution">
    <text evidence="1">The sequence shown here is derived from an EMBL/GenBank/DDBJ whole genome shotgun (WGS) entry which is preliminary data.</text>
</comment>
<dbReference type="AlphaFoldDB" id="A0AA41S1V1"/>
<dbReference type="EMBL" id="JAJJMA010067639">
    <property type="protein sequence ID" value="MCL7027386.1"/>
    <property type="molecule type" value="Genomic_DNA"/>
</dbReference>
<gene>
    <name evidence="1" type="ORF">MKW94_020277</name>
</gene>
<sequence>MGSICKSNCVVDDVSKVHPRRAASYANLRTWPESDKEFLKSVSLNRYQDLQQQGGGGTRGSMLKNGPPRVLDSISCRNMYIRSYTFTTEKKKETVPEKTKRCLGKVKDKVVLHKNKGAAGAGVNINGGGRRSVRRRRKCTIMRKVKKSLVSLFHKLLSCSTSVDVVVEHHHLSSRIF</sequence>
<organism evidence="1 2">
    <name type="scientific">Papaver nudicaule</name>
    <name type="common">Iceland poppy</name>
    <dbReference type="NCBI Taxonomy" id="74823"/>
    <lineage>
        <taxon>Eukaryota</taxon>
        <taxon>Viridiplantae</taxon>
        <taxon>Streptophyta</taxon>
        <taxon>Embryophyta</taxon>
        <taxon>Tracheophyta</taxon>
        <taxon>Spermatophyta</taxon>
        <taxon>Magnoliopsida</taxon>
        <taxon>Ranunculales</taxon>
        <taxon>Papaveraceae</taxon>
        <taxon>Papaveroideae</taxon>
        <taxon>Papaver</taxon>
    </lineage>
</organism>
<protein>
    <submittedName>
        <fullName evidence="1">Uncharacterized protein</fullName>
    </submittedName>
</protein>
<reference evidence="1" key="1">
    <citation type="submission" date="2022-03" db="EMBL/GenBank/DDBJ databases">
        <title>A functionally conserved STORR gene fusion in Papaver species that diverged 16.8 million years ago.</title>
        <authorList>
            <person name="Catania T."/>
        </authorList>
    </citation>
    <scope>NUCLEOTIDE SEQUENCE</scope>
    <source>
        <strain evidence="1">S-191538</strain>
    </source>
</reference>
<evidence type="ECO:0000313" key="2">
    <source>
        <dbReference type="Proteomes" id="UP001177140"/>
    </source>
</evidence>
<dbReference type="Proteomes" id="UP001177140">
    <property type="component" value="Unassembled WGS sequence"/>
</dbReference>
<name>A0AA41S1V1_PAPNU</name>